<evidence type="ECO:0000313" key="2">
    <source>
        <dbReference type="EMBL" id="GAC49615.1"/>
    </source>
</evidence>
<sequence length="155" mass="17236">MANKYKTPPPGVPGAPDPNRPYLSLSEAARLLSKDKRTVQAQILNRDIEGGATPRPQRLQWWVYLDQVLERIAPGMEAHSPPTVAESSESADDRLLQANVKLIETNLALLDVLRANRKAQHNHRAARQLLDNEQNRAIETAIDNLQETLAFMVGG</sequence>
<dbReference type="AlphaFoldDB" id="L7KL71"/>
<accession>L7KL71</accession>
<evidence type="ECO:0000313" key="3">
    <source>
        <dbReference type="Proteomes" id="UP000010988"/>
    </source>
</evidence>
<evidence type="ECO:0000256" key="1">
    <source>
        <dbReference type="SAM" id="MobiDB-lite"/>
    </source>
</evidence>
<protein>
    <recommendedName>
        <fullName evidence="4">Helix-turn-helix domain-containing protein</fullName>
    </recommendedName>
</protein>
<organism evidence="2 3">
    <name type="scientific">Gordonia aichiensis NBRC 108223</name>
    <dbReference type="NCBI Taxonomy" id="1220583"/>
    <lineage>
        <taxon>Bacteria</taxon>
        <taxon>Bacillati</taxon>
        <taxon>Actinomycetota</taxon>
        <taxon>Actinomycetes</taxon>
        <taxon>Mycobacteriales</taxon>
        <taxon>Gordoniaceae</taxon>
        <taxon>Gordonia</taxon>
    </lineage>
</organism>
<dbReference type="EMBL" id="BANR01000015">
    <property type="protein sequence ID" value="GAC49615.1"/>
    <property type="molecule type" value="Genomic_DNA"/>
</dbReference>
<name>L7KL71_9ACTN</name>
<feature type="region of interest" description="Disordered" evidence="1">
    <location>
        <begin position="1"/>
        <end position="22"/>
    </location>
</feature>
<proteinExistence type="predicted"/>
<keyword evidence="3" id="KW-1185">Reference proteome</keyword>
<comment type="caution">
    <text evidence="2">The sequence shown here is derived from an EMBL/GenBank/DDBJ whole genome shotgun (WGS) entry which is preliminary data.</text>
</comment>
<reference evidence="2 3" key="1">
    <citation type="submission" date="2012-12" db="EMBL/GenBank/DDBJ databases">
        <title>Whole genome shotgun sequence of Gordonia aichiensis NBRC 108223.</title>
        <authorList>
            <person name="Isaki-Nakamura S."/>
            <person name="Hosoyama A."/>
            <person name="Tsuchikane K."/>
            <person name="Ando Y."/>
            <person name="Baba S."/>
            <person name="Ohji S."/>
            <person name="Hamada M."/>
            <person name="Tamura T."/>
            <person name="Yamazoe A."/>
            <person name="Yamazaki S."/>
            <person name="Fujita N."/>
        </authorList>
    </citation>
    <scope>NUCLEOTIDE SEQUENCE [LARGE SCALE GENOMIC DNA]</scope>
    <source>
        <strain evidence="2 3">NBRC 108223</strain>
    </source>
</reference>
<feature type="compositionally biased region" description="Pro residues" evidence="1">
    <location>
        <begin position="7"/>
        <end position="19"/>
    </location>
</feature>
<gene>
    <name evidence="2" type="ORF">GOACH_15_01080</name>
</gene>
<dbReference type="Proteomes" id="UP000010988">
    <property type="component" value="Unassembled WGS sequence"/>
</dbReference>
<evidence type="ECO:0008006" key="4">
    <source>
        <dbReference type="Google" id="ProtNLM"/>
    </source>
</evidence>